<gene>
    <name evidence="1" type="ORF">ACFSR3_14655</name>
</gene>
<evidence type="ECO:0000313" key="1">
    <source>
        <dbReference type="EMBL" id="MFD2603301.1"/>
    </source>
</evidence>
<accession>A0ABW5NW20</accession>
<organism evidence="1 2">
    <name type="scientific">Flavobacterium suzhouense</name>
    <dbReference type="NCBI Taxonomy" id="1529638"/>
    <lineage>
        <taxon>Bacteria</taxon>
        <taxon>Pseudomonadati</taxon>
        <taxon>Bacteroidota</taxon>
        <taxon>Flavobacteriia</taxon>
        <taxon>Flavobacteriales</taxon>
        <taxon>Flavobacteriaceae</taxon>
        <taxon>Flavobacterium</taxon>
    </lineage>
</organism>
<dbReference type="EMBL" id="JBHUMD010000028">
    <property type="protein sequence ID" value="MFD2603301.1"/>
    <property type="molecule type" value="Genomic_DNA"/>
</dbReference>
<evidence type="ECO:0000313" key="2">
    <source>
        <dbReference type="Proteomes" id="UP001597480"/>
    </source>
</evidence>
<protein>
    <submittedName>
        <fullName evidence="1">Uncharacterized protein</fullName>
    </submittedName>
</protein>
<sequence length="115" mass="13173">MEINERIRLNQSFLIAEDGKFLGKLSLSKYDLESISNDYGLYGSRYSLSSIKNPYGLYGSIYGLQSPNNPYSLSPPHIYLRGVKCGYLTKNKYKLGNNLDPDSLDSWMKRNNLNY</sequence>
<reference evidence="2" key="1">
    <citation type="journal article" date="2019" name="Int. J. Syst. Evol. Microbiol.">
        <title>The Global Catalogue of Microorganisms (GCM) 10K type strain sequencing project: providing services to taxonomists for standard genome sequencing and annotation.</title>
        <authorList>
            <consortium name="The Broad Institute Genomics Platform"/>
            <consortium name="The Broad Institute Genome Sequencing Center for Infectious Disease"/>
            <person name="Wu L."/>
            <person name="Ma J."/>
        </authorList>
    </citation>
    <scope>NUCLEOTIDE SEQUENCE [LARGE SCALE GENOMIC DNA]</scope>
    <source>
        <strain evidence="2">KCTC 42107</strain>
    </source>
</reference>
<proteinExistence type="predicted"/>
<dbReference type="RefSeq" id="WP_379822026.1">
    <property type="nucleotide sequence ID" value="NZ_JBHUMD010000028.1"/>
</dbReference>
<keyword evidence="2" id="KW-1185">Reference proteome</keyword>
<name>A0ABW5NW20_9FLAO</name>
<dbReference type="Proteomes" id="UP001597480">
    <property type="component" value="Unassembled WGS sequence"/>
</dbReference>
<comment type="caution">
    <text evidence="1">The sequence shown here is derived from an EMBL/GenBank/DDBJ whole genome shotgun (WGS) entry which is preliminary data.</text>
</comment>